<evidence type="ECO:0000259" key="1">
    <source>
        <dbReference type="Pfam" id="PF00535"/>
    </source>
</evidence>
<name>A0ABZ2SXR7_9ENTE</name>
<reference evidence="2 3" key="1">
    <citation type="submission" date="2021-03" db="EMBL/GenBank/DDBJ databases">
        <authorList>
            <person name="Gilmore M.S."/>
            <person name="Schwartzman J."/>
            <person name="Van Tyne D."/>
            <person name="Martin M."/>
            <person name="Earl A.M."/>
            <person name="Manson A.L."/>
            <person name="Straub T."/>
            <person name="Salamzade R."/>
            <person name="Saavedra J."/>
            <person name="Lebreton F."/>
            <person name="Prichula J."/>
            <person name="Schaufler K."/>
            <person name="Gaca A."/>
            <person name="Sgardioli B."/>
            <person name="Wagenaar J."/>
            <person name="Strong T."/>
        </authorList>
    </citation>
    <scope>NUCLEOTIDE SEQUENCE [LARGE SCALE GENOMIC DNA]</scope>
    <source>
        <strain evidence="2 3">DIV1094</strain>
    </source>
</reference>
<dbReference type="EMBL" id="CP147250">
    <property type="protein sequence ID" value="WYJ80537.1"/>
    <property type="molecule type" value="Genomic_DNA"/>
</dbReference>
<dbReference type="RefSeq" id="WP_206858144.1">
    <property type="nucleotide sequence ID" value="NZ_CP147250.1"/>
</dbReference>
<feature type="domain" description="Glycosyltransferase 2-like" evidence="1">
    <location>
        <begin position="32"/>
        <end position="158"/>
    </location>
</feature>
<reference evidence="2 3" key="2">
    <citation type="submission" date="2024-03" db="EMBL/GenBank/DDBJ databases">
        <title>The Genome Sequence of Enterococcus sp. DIV1094.</title>
        <authorList>
            <consortium name="The Broad Institute Genomics Platform"/>
            <consortium name="The Broad Institute Microbial Omics Core"/>
            <consortium name="The Broad Institute Genomic Center for Infectious Diseases"/>
            <person name="Earl A."/>
            <person name="Manson A."/>
            <person name="Gilmore M."/>
            <person name="Schwartman J."/>
            <person name="Shea T."/>
            <person name="Abouelleil A."/>
            <person name="Cao P."/>
            <person name="Chapman S."/>
            <person name="Cusick C."/>
            <person name="Young S."/>
            <person name="Neafsey D."/>
            <person name="Nusbaum C."/>
            <person name="Birren B."/>
        </authorList>
    </citation>
    <scope>NUCLEOTIDE SEQUENCE [LARGE SCALE GENOMIC DNA]</scope>
    <source>
        <strain evidence="2 3">DIV1094</strain>
    </source>
</reference>
<dbReference type="Proteomes" id="UP000664360">
    <property type="component" value="Chromosome"/>
</dbReference>
<keyword evidence="3" id="KW-1185">Reference proteome</keyword>
<sequence>MSPEVAVVIVLYHQKIDQSPSYDCLQTAVQAGKIELIIFDNSPVAHDDLLYSEKNVQYHHDPSNPGLAVAYNYAIDHVSDEVQTLVTLDQDTEIDATYFETVAQISWNKEQVAAVPMVFSGPRQISPVWADQYINRHFEVIEEPVTTPRRIMAINSGAVFSLTFLREINGYNTEFPLDFLDHWLFWQIKQLNKQIVVLNTRMNHDLSVLDYKKVNVTRYQSILTAESRFYQKYDQQHLAQHRKQLVLRMAKQFLTVKNRQIWRMTLRSFVENWKV</sequence>
<dbReference type="InterPro" id="IPR001173">
    <property type="entry name" value="Glyco_trans_2-like"/>
</dbReference>
<evidence type="ECO:0000313" key="3">
    <source>
        <dbReference type="Proteomes" id="UP000664360"/>
    </source>
</evidence>
<dbReference type="Gene3D" id="3.90.550.10">
    <property type="entry name" value="Spore Coat Polysaccharide Biosynthesis Protein SpsA, Chain A"/>
    <property type="match status" value="1"/>
</dbReference>
<accession>A0ABZ2SXR7</accession>
<evidence type="ECO:0000313" key="2">
    <source>
        <dbReference type="EMBL" id="WYJ80537.1"/>
    </source>
</evidence>
<proteinExistence type="predicted"/>
<dbReference type="Pfam" id="PF00535">
    <property type="entry name" value="Glycos_transf_2"/>
    <property type="match status" value="1"/>
</dbReference>
<dbReference type="SUPFAM" id="SSF53448">
    <property type="entry name" value="Nucleotide-diphospho-sugar transferases"/>
    <property type="match status" value="1"/>
</dbReference>
<gene>
    <name evidence="2" type="ORF">DOK79_002102</name>
</gene>
<protein>
    <recommendedName>
        <fullName evidence="1">Glycosyltransferase 2-like domain-containing protein</fullName>
    </recommendedName>
</protein>
<organism evidence="2 3">
    <name type="scientific">Candidatus Enterococcus mangumiae</name>
    <dbReference type="NCBI Taxonomy" id="2230878"/>
    <lineage>
        <taxon>Bacteria</taxon>
        <taxon>Bacillati</taxon>
        <taxon>Bacillota</taxon>
        <taxon>Bacilli</taxon>
        <taxon>Lactobacillales</taxon>
        <taxon>Enterococcaceae</taxon>
        <taxon>Enterococcus</taxon>
    </lineage>
</organism>
<dbReference type="InterPro" id="IPR029044">
    <property type="entry name" value="Nucleotide-diphossugar_trans"/>
</dbReference>